<proteinExistence type="predicted"/>
<protein>
    <recommendedName>
        <fullName evidence="3">Reverse transcriptase Ty1/copia-type domain-containing protein</fullName>
    </recommendedName>
</protein>
<evidence type="ECO:0008006" key="3">
    <source>
        <dbReference type="Google" id="ProtNLM"/>
    </source>
</evidence>
<name>A0A1L7VST8_FUSPR</name>
<dbReference type="RefSeq" id="XP_031084083.1">
    <property type="nucleotide sequence ID" value="XM_031234335.1"/>
</dbReference>
<dbReference type="AlphaFoldDB" id="A0A1L7VST8"/>
<dbReference type="VEuPathDB" id="FungiDB:FPRO_07591"/>
<sequence>MVTCEAIWIRGFMEELGRPIDGPITIFCDNQSAIKLAHNAEFHAVLRSCLPFSDNHHRDGEESWQKILKWCNYNQGEEFLSIIGNLSCYNLALEEAKENPGVDSIVAEVVQKIEDERLEKIMFHQGHEDTRIHPSTD</sequence>
<evidence type="ECO:0000313" key="1">
    <source>
        <dbReference type="EMBL" id="CZR43492.1"/>
    </source>
</evidence>
<reference evidence="2" key="1">
    <citation type="journal article" date="2016" name="Genome Biol. Evol.">
        <title>Comparative 'omics' of the Fusarium fujikuroi species complex highlights differences in genetic potential and metabolite synthesis.</title>
        <authorList>
            <person name="Niehaus E.-M."/>
            <person name="Muensterkoetter M."/>
            <person name="Proctor R.H."/>
            <person name="Brown D.W."/>
            <person name="Sharon A."/>
            <person name="Idan Y."/>
            <person name="Oren-Young L."/>
            <person name="Sieber C.M."/>
            <person name="Novak O."/>
            <person name="Pencik A."/>
            <person name="Tarkowska D."/>
            <person name="Hromadova K."/>
            <person name="Freeman S."/>
            <person name="Maymon M."/>
            <person name="Elazar M."/>
            <person name="Youssef S.A."/>
            <person name="El-Shabrawy E.S.M."/>
            <person name="Shalaby A.B.A."/>
            <person name="Houterman P."/>
            <person name="Brock N.L."/>
            <person name="Burkhardt I."/>
            <person name="Tsavkelova E.A."/>
            <person name="Dickschat J.S."/>
            <person name="Galuszka P."/>
            <person name="Gueldener U."/>
            <person name="Tudzynski B."/>
        </authorList>
    </citation>
    <scope>NUCLEOTIDE SEQUENCE [LARGE SCALE GENOMIC DNA]</scope>
    <source>
        <strain evidence="2">ET1</strain>
    </source>
</reference>
<organism evidence="1 2">
    <name type="scientific">Fusarium proliferatum (strain ET1)</name>
    <name type="common">Orchid endophyte fungus</name>
    <dbReference type="NCBI Taxonomy" id="1227346"/>
    <lineage>
        <taxon>Eukaryota</taxon>
        <taxon>Fungi</taxon>
        <taxon>Dikarya</taxon>
        <taxon>Ascomycota</taxon>
        <taxon>Pezizomycotina</taxon>
        <taxon>Sordariomycetes</taxon>
        <taxon>Hypocreomycetidae</taxon>
        <taxon>Hypocreales</taxon>
        <taxon>Nectriaceae</taxon>
        <taxon>Fusarium</taxon>
        <taxon>Fusarium fujikuroi species complex</taxon>
    </lineage>
</organism>
<keyword evidence="2" id="KW-1185">Reference proteome</keyword>
<evidence type="ECO:0000313" key="2">
    <source>
        <dbReference type="Proteomes" id="UP000183971"/>
    </source>
</evidence>
<dbReference type="GeneID" id="42052470"/>
<dbReference type="CDD" id="cd09272">
    <property type="entry name" value="RNase_HI_RT_Ty1"/>
    <property type="match status" value="1"/>
</dbReference>
<dbReference type="Proteomes" id="UP000183971">
    <property type="component" value="Unassembled WGS sequence"/>
</dbReference>
<comment type="caution">
    <text evidence="1">The sequence shown here is derived from an EMBL/GenBank/DDBJ whole genome shotgun (WGS) entry which is preliminary data.</text>
</comment>
<dbReference type="EMBL" id="FJOF01000007">
    <property type="protein sequence ID" value="CZR43492.1"/>
    <property type="molecule type" value="Genomic_DNA"/>
</dbReference>
<accession>A0A1L7VST8</accession>
<gene>
    <name evidence="1" type="ORF">FPRO_07591</name>
</gene>